<sequence>MRFFEKLIAQALKEKDSSIEGIVLGWHASVVRLRDGRVGIGTVPPGDKIPLDTREEHTRHLLSSSAHGLVSLFASPYPQEFAVASAIVSALVPASKCSLPLDSIAGIPENDSVAVIGYDKILIPHLRDWGWNMSILDNQREAPDIFPEHAASEKLPSCQWCWLTAEAFRNRWFTFIQPYISHMKGIFLQGPGLPCLPSLFREAGITHLILPTISPTEEMNVTQYISAGGHPMLCRDISWNVYFL</sequence>
<accession>A0A645A8R1</accession>
<dbReference type="Pfam" id="PF13938">
    <property type="entry name" value="DUF4213"/>
    <property type="match status" value="1"/>
</dbReference>
<organism evidence="3">
    <name type="scientific">bioreactor metagenome</name>
    <dbReference type="NCBI Taxonomy" id="1076179"/>
    <lineage>
        <taxon>unclassified sequences</taxon>
        <taxon>metagenomes</taxon>
        <taxon>ecological metagenomes</taxon>
    </lineage>
</organism>
<comment type="caution">
    <text evidence="3">The sequence shown here is derived from an EMBL/GenBank/DDBJ whole genome shotgun (WGS) entry which is preliminary data.</text>
</comment>
<evidence type="ECO:0000259" key="1">
    <source>
        <dbReference type="Pfam" id="PF04016"/>
    </source>
</evidence>
<gene>
    <name evidence="3" type="ORF">SDC9_92822</name>
</gene>
<dbReference type="Pfam" id="PF04016">
    <property type="entry name" value="DUF364"/>
    <property type="match status" value="1"/>
</dbReference>
<feature type="domain" description="Putative heavy-metal chelation" evidence="1">
    <location>
        <begin position="101"/>
        <end position="239"/>
    </location>
</feature>
<evidence type="ECO:0008006" key="4">
    <source>
        <dbReference type="Google" id="ProtNLM"/>
    </source>
</evidence>
<dbReference type="Gene3D" id="3.40.50.11590">
    <property type="match status" value="1"/>
</dbReference>
<protein>
    <recommendedName>
        <fullName evidence="4">Heavy-metal chelation domain-containing protein</fullName>
    </recommendedName>
</protein>
<reference evidence="3" key="1">
    <citation type="submission" date="2019-08" db="EMBL/GenBank/DDBJ databases">
        <authorList>
            <person name="Kucharzyk K."/>
            <person name="Murdoch R.W."/>
            <person name="Higgins S."/>
            <person name="Loffler F."/>
        </authorList>
    </citation>
    <scope>NUCLEOTIDE SEQUENCE</scope>
</reference>
<dbReference type="InterPro" id="IPR025251">
    <property type="entry name" value="DUF4213"/>
</dbReference>
<dbReference type="EMBL" id="VSSQ01011151">
    <property type="protein sequence ID" value="MPM46124.1"/>
    <property type="molecule type" value="Genomic_DNA"/>
</dbReference>
<proteinExistence type="predicted"/>
<dbReference type="InterPro" id="IPR007161">
    <property type="entry name" value="DUF364"/>
</dbReference>
<evidence type="ECO:0000259" key="2">
    <source>
        <dbReference type="Pfam" id="PF13938"/>
    </source>
</evidence>
<name>A0A645A8R1_9ZZZZ</name>
<feature type="domain" description="DUF4213" evidence="2">
    <location>
        <begin position="6"/>
        <end position="91"/>
    </location>
</feature>
<dbReference type="SUPFAM" id="SSF159713">
    <property type="entry name" value="Dhaf3308-like"/>
    <property type="match status" value="1"/>
</dbReference>
<evidence type="ECO:0000313" key="3">
    <source>
        <dbReference type="EMBL" id="MPM46124.1"/>
    </source>
</evidence>
<dbReference type="AlphaFoldDB" id="A0A645A8R1"/>